<evidence type="ECO:0000256" key="6">
    <source>
        <dbReference type="ARBA" id="ARBA00022692"/>
    </source>
</evidence>
<comment type="caution">
    <text evidence="12">The sequence shown here is derived from an EMBL/GenBank/DDBJ whole genome shotgun (WGS) entry which is preliminary data.</text>
</comment>
<dbReference type="Proteomes" id="UP000267187">
    <property type="component" value="Unassembled WGS sequence"/>
</dbReference>
<gene>
    <name evidence="12" type="ORF">DFR27_1138</name>
</gene>
<dbReference type="EMBL" id="REFJ01000002">
    <property type="protein sequence ID" value="RMA81321.1"/>
    <property type="molecule type" value="Genomic_DNA"/>
</dbReference>
<keyword evidence="4" id="KW-1003">Cell membrane</keyword>
<keyword evidence="8 11" id="KW-1133">Transmembrane helix</keyword>
<evidence type="ECO:0000256" key="5">
    <source>
        <dbReference type="ARBA" id="ARBA00022519"/>
    </source>
</evidence>
<proteinExistence type="inferred from homology"/>
<dbReference type="InterPro" id="IPR023229">
    <property type="entry name" value="T2SS_M_periplasmic_sf"/>
</dbReference>
<keyword evidence="3" id="KW-0813">Transport</keyword>
<keyword evidence="6 11" id="KW-0812">Transmembrane</keyword>
<evidence type="ECO:0000256" key="3">
    <source>
        <dbReference type="ARBA" id="ARBA00022448"/>
    </source>
</evidence>
<evidence type="ECO:0000313" key="13">
    <source>
        <dbReference type="Proteomes" id="UP000267187"/>
    </source>
</evidence>
<feature type="coiled-coil region" evidence="10">
    <location>
        <begin position="35"/>
        <end position="62"/>
    </location>
</feature>
<evidence type="ECO:0000256" key="10">
    <source>
        <dbReference type="SAM" id="Coils"/>
    </source>
</evidence>
<dbReference type="InterPro" id="IPR007690">
    <property type="entry name" value="T2SS_GspM"/>
</dbReference>
<name>A0A3M0A831_9GAMM</name>
<keyword evidence="9 11" id="KW-0472">Membrane</keyword>
<feature type="transmembrane region" description="Helical" evidence="11">
    <location>
        <begin position="20"/>
        <end position="39"/>
    </location>
</feature>
<dbReference type="GO" id="GO:0015628">
    <property type="term" value="P:protein secretion by the type II secretion system"/>
    <property type="evidence" value="ECO:0007669"/>
    <property type="project" value="InterPro"/>
</dbReference>
<evidence type="ECO:0000313" key="12">
    <source>
        <dbReference type="EMBL" id="RMA81321.1"/>
    </source>
</evidence>
<dbReference type="SUPFAM" id="SSF103054">
    <property type="entry name" value="General secretion pathway protein M, EpsM"/>
    <property type="match status" value="1"/>
</dbReference>
<evidence type="ECO:0000256" key="7">
    <source>
        <dbReference type="ARBA" id="ARBA00022927"/>
    </source>
</evidence>
<keyword evidence="10" id="KW-0175">Coiled coil</keyword>
<comment type="similarity">
    <text evidence="2">Belongs to the GSP M family.</text>
</comment>
<keyword evidence="13" id="KW-1185">Reference proteome</keyword>
<reference evidence="12 13" key="1">
    <citation type="submission" date="2018-10" db="EMBL/GenBank/DDBJ databases">
        <title>Genomic Encyclopedia of Type Strains, Phase IV (KMG-IV): sequencing the most valuable type-strain genomes for metagenomic binning, comparative biology and taxonomic classification.</title>
        <authorList>
            <person name="Goeker M."/>
        </authorList>
    </citation>
    <scope>NUCLEOTIDE SEQUENCE [LARGE SCALE GENOMIC DNA]</scope>
    <source>
        <strain evidence="12 13">DSM 25080</strain>
    </source>
</reference>
<dbReference type="Gene3D" id="3.30.1360.100">
    <property type="entry name" value="General secretion pathway protein M, EpsM"/>
    <property type="match status" value="1"/>
</dbReference>
<dbReference type="GO" id="GO:0015627">
    <property type="term" value="C:type II protein secretion system complex"/>
    <property type="evidence" value="ECO:0007669"/>
    <property type="project" value="InterPro"/>
</dbReference>
<protein>
    <submittedName>
        <fullName evidence="12">Type II secretory pathway component PulM</fullName>
    </submittedName>
</protein>
<comment type="subcellular location">
    <subcellularLocation>
        <location evidence="1">Cell inner membrane</location>
        <topology evidence="1">Single-pass membrane protein</topology>
    </subcellularLocation>
</comment>
<keyword evidence="5" id="KW-0997">Cell inner membrane</keyword>
<organism evidence="12 13">
    <name type="scientific">Umboniibacter marinipuniceus</name>
    <dbReference type="NCBI Taxonomy" id="569599"/>
    <lineage>
        <taxon>Bacteria</taxon>
        <taxon>Pseudomonadati</taxon>
        <taxon>Pseudomonadota</taxon>
        <taxon>Gammaproteobacteria</taxon>
        <taxon>Cellvibrionales</taxon>
        <taxon>Cellvibrionaceae</taxon>
        <taxon>Umboniibacter</taxon>
    </lineage>
</organism>
<dbReference type="RefSeq" id="WP_121876468.1">
    <property type="nucleotide sequence ID" value="NZ_REFJ01000002.1"/>
</dbReference>
<dbReference type="Pfam" id="PF04612">
    <property type="entry name" value="T2SSM"/>
    <property type="match status" value="1"/>
</dbReference>
<evidence type="ECO:0000256" key="4">
    <source>
        <dbReference type="ARBA" id="ARBA00022475"/>
    </source>
</evidence>
<dbReference type="GO" id="GO:0005886">
    <property type="term" value="C:plasma membrane"/>
    <property type="evidence" value="ECO:0007669"/>
    <property type="project" value="UniProtKB-SubCell"/>
</dbReference>
<accession>A0A3M0A831</accession>
<keyword evidence="7" id="KW-0653">Protein transport</keyword>
<evidence type="ECO:0000256" key="8">
    <source>
        <dbReference type="ARBA" id="ARBA00022989"/>
    </source>
</evidence>
<dbReference type="AlphaFoldDB" id="A0A3M0A831"/>
<sequence>MDRLKVYWGTLSSRDRRALVVMIVAVSIWLIVSGLSTLLKANANSERQIQQLRSQLSQMQQLVPVIKGRAEGNQVSGNLAALVNQIGRETEVEYDSLRPNANGLQLAISNTSEEDFAKWLTKLKAHSLNVSAMSLTVDQAGQLAISMQLSTQ</sequence>
<evidence type="ECO:0000256" key="9">
    <source>
        <dbReference type="ARBA" id="ARBA00023136"/>
    </source>
</evidence>
<evidence type="ECO:0000256" key="2">
    <source>
        <dbReference type="ARBA" id="ARBA00010637"/>
    </source>
</evidence>
<evidence type="ECO:0000256" key="11">
    <source>
        <dbReference type="SAM" id="Phobius"/>
    </source>
</evidence>
<evidence type="ECO:0000256" key="1">
    <source>
        <dbReference type="ARBA" id="ARBA00004377"/>
    </source>
</evidence>